<comment type="caution">
    <text evidence="6">The sequence shown here is derived from an EMBL/GenBank/DDBJ whole genome shotgun (WGS) entry which is preliminary data.</text>
</comment>
<sequence length="938" mass="106852">MASKGNLLNQGTHSAELRIVLLGGRNCGKSLVGNIILNTEEFILQERTTCLKRKAEVKGRNVVVVDTPGWWCDFSVKDTPALIRGEIKHSVSLSFPGPHIFLLVVKIDSRFKEKRRRAVEEHVELLGQTVWSHTLVLFTKGKNAGDKSFEDHLRESGKPLQWLLKKCNGRFHFLDTQETYDPTQMMGKIDKIVKENEKQHFVMDVKILQEVENRKRDVDIKAQQRLLKMHKRRSTLMEHSSHHQDIRIVLLGAKSSGKSSTGNSILATGSSFSTNKRTSRCTRKTVTEGGREVTVVDTPGWWMNYFTQDSSVFDKEELVRSVYLCPPGPSAFLLTLRVDRSFSEIYRRAIEEHLELIRKDIWNHIIVLFTFGDWLGDTTIEQYIESEGKALQWLIRRCGKRYHVLSNKSPAQRFQITELLEKIAEMAGGNGESHFEIDESLFMKMERKRKVEEAEASRRQEKVLRRKEKLQTIKNQLQLPSSVRIILIGAKNSGKTSSASCILGIGVQEGDKLIRGTAIFDETIVEVMDTPGWMTECPDLTKFSKHVLIDWISASEPNPNQTCVLLLVLNASSSFTVKKLKAVEKHLSVFGENAWSDTLVLFSNGDWLGDVSIERHIESEGDALRALVGKSGNRYHVFNNKIKDNGSQMAELMLKIREMLLEKTMKKSENPGRIERPMASAELDFRGRVRTGKGKMVPFGKSADASHGSTDVRRMPGICEILHPSTSSELSNSLTNINQSLVSRCIELSDRTSSPRNHRQRLIVVLNTSEWLEQDEPWTHFPRAIPPNVQPRHIVINESLQERFSAPTLHYPAQSTKERAFLDFFQSEGLQNLIDEWGNSNIEELEAFIDSYFEMVWQEAMKESKSSSINPTRCESSDQNHLASIDRKLSKLDILEGVQKDLKELKQSVKACSRMFQELKDRNLKTQECSPSSQHQQI</sequence>
<evidence type="ECO:0000256" key="1">
    <source>
        <dbReference type="ARBA" id="ARBA00008535"/>
    </source>
</evidence>
<evidence type="ECO:0000313" key="7">
    <source>
        <dbReference type="Proteomes" id="UP000316079"/>
    </source>
</evidence>
<protein>
    <recommendedName>
        <fullName evidence="5">AIG1-type G domain-containing protein</fullName>
    </recommendedName>
</protein>
<proteinExistence type="inferred from homology"/>
<accession>A0A553N0F5</accession>
<evidence type="ECO:0000256" key="4">
    <source>
        <dbReference type="SAM" id="Coils"/>
    </source>
</evidence>
<feature type="domain" description="AIG1-type G" evidence="5">
    <location>
        <begin position="480"/>
        <end position="677"/>
    </location>
</feature>
<evidence type="ECO:0000313" key="6">
    <source>
        <dbReference type="EMBL" id="TRY58914.1"/>
    </source>
</evidence>
<keyword evidence="2" id="KW-0547">Nucleotide-binding</keyword>
<dbReference type="InterPro" id="IPR045058">
    <property type="entry name" value="GIMA/IAN/Toc"/>
</dbReference>
<evidence type="ECO:0000256" key="2">
    <source>
        <dbReference type="ARBA" id="ARBA00022741"/>
    </source>
</evidence>
<dbReference type="Gene3D" id="3.40.50.300">
    <property type="entry name" value="P-loop containing nucleotide triphosphate hydrolases"/>
    <property type="match status" value="3"/>
</dbReference>
<dbReference type="InterPro" id="IPR027417">
    <property type="entry name" value="P-loop_NTPase"/>
</dbReference>
<dbReference type="GO" id="GO:0005525">
    <property type="term" value="F:GTP binding"/>
    <property type="evidence" value="ECO:0007669"/>
    <property type="project" value="UniProtKB-KW"/>
</dbReference>
<evidence type="ECO:0000256" key="3">
    <source>
        <dbReference type="ARBA" id="ARBA00023134"/>
    </source>
</evidence>
<dbReference type="PROSITE" id="PS51720">
    <property type="entry name" value="G_AIG1"/>
    <property type="match status" value="3"/>
</dbReference>
<dbReference type="Pfam" id="PF04548">
    <property type="entry name" value="AIG1"/>
    <property type="match status" value="3"/>
</dbReference>
<feature type="coiled-coil region" evidence="4">
    <location>
        <begin position="895"/>
        <end position="922"/>
    </location>
</feature>
<keyword evidence="3" id="KW-0342">GTP-binding</keyword>
<dbReference type="Proteomes" id="UP000316079">
    <property type="component" value="Unassembled WGS sequence"/>
</dbReference>
<evidence type="ECO:0000259" key="5">
    <source>
        <dbReference type="PROSITE" id="PS51720"/>
    </source>
</evidence>
<reference evidence="6 7" key="1">
    <citation type="journal article" date="2019" name="Sci. Data">
        <title>Hybrid genome assembly and annotation of Danionella translucida.</title>
        <authorList>
            <person name="Kadobianskyi M."/>
            <person name="Schulze L."/>
            <person name="Schuelke M."/>
            <person name="Judkewitz B."/>
        </authorList>
    </citation>
    <scope>NUCLEOTIDE SEQUENCE [LARGE SCALE GENOMIC DNA]</scope>
    <source>
        <strain evidence="6 7">Bolton</strain>
    </source>
</reference>
<comment type="similarity">
    <text evidence="1">Belongs to the TRAFAC class TrmE-Era-EngA-EngB-Septin-like GTPase superfamily. AIG1/Toc34/Toc159-like paraseptin GTPase family. IAN subfamily.</text>
</comment>
<dbReference type="STRING" id="623744.A0A553N0F5"/>
<name>A0A553N0F5_9TELE</name>
<dbReference type="AlphaFoldDB" id="A0A553N0F5"/>
<keyword evidence="4" id="KW-0175">Coiled coil</keyword>
<dbReference type="FunFam" id="3.40.50.300:FF:001809">
    <property type="entry name" value="Si:ch1073-365p7.2"/>
    <property type="match status" value="2"/>
</dbReference>
<dbReference type="SUPFAM" id="SSF52540">
    <property type="entry name" value="P-loop containing nucleoside triphosphate hydrolases"/>
    <property type="match status" value="3"/>
</dbReference>
<feature type="domain" description="AIG1-type G" evidence="5">
    <location>
        <begin position="243"/>
        <end position="444"/>
    </location>
</feature>
<organism evidence="6 7">
    <name type="scientific">Danionella cerebrum</name>
    <dbReference type="NCBI Taxonomy" id="2873325"/>
    <lineage>
        <taxon>Eukaryota</taxon>
        <taxon>Metazoa</taxon>
        <taxon>Chordata</taxon>
        <taxon>Craniata</taxon>
        <taxon>Vertebrata</taxon>
        <taxon>Euteleostomi</taxon>
        <taxon>Actinopterygii</taxon>
        <taxon>Neopterygii</taxon>
        <taxon>Teleostei</taxon>
        <taxon>Ostariophysi</taxon>
        <taxon>Cypriniformes</taxon>
        <taxon>Danionidae</taxon>
        <taxon>Danioninae</taxon>
        <taxon>Danionella</taxon>
    </lineage>
</organism>
<feature type="domain" description="AIG1-type G" evidence="5">
    <location>
        <begin position="14"/>
        <end position="210"/>
    </location>
</feature>
<gene>
    <name evidence="6" type="ORF">DNTS_003121</name>
</gene>
<dbReference type="EMBL" id="SRMA01027160">
    <property type="protein sequence ID" value="TRY58914.1"/>
    <property type="molecule type" value="Genomic_DNA"/>
</dbReference>
<dbReference type="PANTHER" id="PTHR10903:SF179">
    <property type="entry name" value="GTPASE IMAP FAMILY MEMBER 8"/>
    <property type="match status" value="1"/>
</dbReference>
<keyword evidence="7" id="KW-1185">Reference proteome</keyword>
<dbReference type="PANTHER" id="PTHR10903">
    <property type="entry name" value="GTPASE, IMAP FAMILY MEMBER-RELATED"/>
    <property type="match status" value="1"/>
</dbReference>
<dbReference type="OrthoDB" id="9982588at2759"/>
<dbReference type="InterPro" id="IPR006703">
    <property type="entry name" value="G_AIG1"/>
</dbReference>